<organism evidence="5 6">
    <name type="scientific">Chenopodium quinoa</name>
    <name type="common">Quinoa</name>
    <dbReference type="NCBI Taxonomy" id="63459"/>
    <lineage>
        <taxon>Eukaryota</taxon>
        <taxon>Viridiplantae</taxon>
        <taxon>Streptophyta</taxon>
        <taxon>Embryophyta</taxon>
        <taxon>Tracheophyta</taxon>
        <taxon>Spermatophyta</taxon>
        <taxon>Magnoliopsida</taxon>
        <taxon>eudicotyledons</taxon>
        <taxon>Gunneridae</taxon>
        <taxon>Pentapetalae</taxon>
        <taxon>Caryophyllales</taxon>
        <taxon>Chenopodiaceae</taxon>
        <taxon>Chenopodioideae</taxon>
        <taxon>Atripliceae</taxon>
        <taxon>Chenopodium</taxon>
    </lineage>
</organism>
<keyword evidence="6" id="KW-1185">Reference proteome</keyword>
<accession>A0A803M2U5</accession>
<dbReference type="InterPro" id="IPR039271">
    <property type="entry name" value="Kiwellin-like"/>
</dbReference>
<dbReference type="Proteomes" id="UP000596660">
    <property type="component" value="Unplaced"/>
</dbReference>
<evidence type="ECO:0000313" key="5">
    <source>
        <dbReference type="EnsemblPlants" id="AUR62022543-RA:cds"/>
    </source>
</evidence>
<evidence type="ECO:0000313" key="6">
    <source>
        <dbReference type="Proteomes" id="UP000596660"/>
    </source>
</evidence>
<dbReference type="CDD" id="cd22270">
    <property type="entry name" value="DPBB_kiwellin-like"/>
    <property type="match status" value="1"/>
</dbReference>
<dbReference type="EnsemblPlants" id="AUR62022543-RA">
    <property type="protein sequence ID" value="AUR62022543-RA:cds"/>
    <property type="gene ID" value="AUR62022543"/>
</dbReference>
<evidence type="ECO:0000256" key="4">
    <source>
        <dbReference type="ARBA" id="ARBA00022729"/>
    </source>
</evidence>
<keyword evidence="3" id="KW-0964">Secreted</keyword>
<dbReference type="Gramene" id="AUR62022543-RA">
    <property type="protein sequence ID" value="AUR62022543-RA:cds"/>
    <property type="gene ID" value="AUR62022543"/>
</dbReference>
<dbReference type="InterPro" id="IPR036908">
    <property type="entry name" value="RlpA-like_sf"/>
</dbReference>
<dbReference type="Pfam" id="PF24300">
    <property type="entry name" value="KWL1"/>
    <property type="match status" value="1"/>
</dbReference>
<evidence type="ECO:0000256" key="2">
    <source>
        <dbReference type="ARBA" id="ARBA00005592"/>
    </source>
</evidence>
<sequence>MLTLRAFQNSQSKCDNAYHTDNSLVVALSTGWYNSGARCGKMIAISGNGKTVKAKVVDECDSTKGCDAGEGYHPPCGYNIVAASKAVWKALGVPQIVPNLPPQSQPPLSNNFNPKKRPLDHVYLLQSSPYFKMRAFIRDLRPLFLQVLRAPDFQNCEAARRIQESIDNLSSSLAQMLKVYPMRNHLCAVCEVFNLVCLLYHLLCSIKCYCRVPFLLSPFLEATLVVKKFGEDPKDRSYFEMTLMVELCRHQTAEKVPLAKCNSGAGSLDFTNEKLGGLGRSLLISHHKKALPSRK</sequence>
<proteinExistence type="inferred from homology"/>
<evidence type="ECO:0000256" key="1">
    <source>
        <dbReference type="ARBA" id="ARBA00004613"/>
    </source>
</evidence>
<comment type="subcellular location">
    <subcellularLocation>
        <location evidence="1">Secreted</location>
    </subcellularLocation>
</comment>
<dbReference type="GO" id="GO:0005576">
    <property type="term" value="C:extracellular region"/>
    <property type="evidence" value="ECO:0007669"/>
    <property type="project" value="UniProtKB-SubCell"/>
</dbReference>
<dbReference type="Gene3D" id="2.40.40.10">
    <property type="entry name" value="RlpA-like domain"/>
    <property type="match status" value="1"/>
</dbReference>
<keyword evidence="4" id="KW-0732">Signal</keyword>
<reference evidence="5" key="1">
    <citation type="journal article" date="2017" name="Nature">
        <title>The genome of Chenopodium quinoa.</title>
        <authorList>
            <person name="Jarvis D.E."/>
            <person name="Ho Y.S."/>
            <person name="Lightfoot D.J."/>
            <person name="Schmoeckel S.M."/>
            <person name="Li B."/>
            <person name="Borm T.J.A."/>
            <person name="Ohyanagi H."/>
            <person name="Mineta K."/>
            <person name="Michell C.T."/>
            <person name="Saber N."/>
            <person name="Kharbatia N.M."/>
            <person name="Rupper R.R."/>
            <person name="Sharp A.R."/>
            <person name="Dally N."/>
            <person name="Boughton B.A."/>
            <person name="Woo Y.H."/>
            <person name="Gao G."/>
            <person name="Schijlen E.G.W.M."/>
            <person name="Guo X."/>
            <person name="Momin A.A."/>
            <person name="Negrao S."/>
            <person name="Al-Babili S."/>
            <person name="Gehring C."/>
            <person name="Roessner U."/>
            <person name="Jung C."/>
            <person name="Murphy K."/>
            <person name="Arold S.T."/>
            <person name="Gojobori T."/>
            <person name="van der Linden C.G."/>
            <person name="van Loo E.N."/>
            <person name="Jellen E.N."/>
            <person name="Maughan P.J."/>
            <person name="Tester M."/>
        </authorList>
    </citation>
    <scope>NUCLEOTIDE SEQUENCE [LARGE SCALE GENOMIC DNA]</scope>
    <source>
        <strain evidence="5">cv. PI 614886</strain>
    </source>
</reference>
<name>A0A803M2U5_CHEQI</name>
<comment type="similarity">
    <text evidence="2">Belongs to the kiwellin family.</text>
</comment>
<dbReference type="PANTHER" id="PTHR33191">
    <property type="entry name" value="RIPENING-RELATED PROTEIN 2-RELATED"/>
    <property type="match status" value="1"/>
</dbReference>
<dbReference type="SUPFAM" id="SSF50685">
    <property type="entry name" value="Barwin-like endoglucanases"/>
    <property type="match status" value="1"/>
</dbReference>
<protein>
    <submittedName>
        <fullName evidence="5">Uncharacterized protein</fullName>
    </submittedName>
</protein>
<dbReference type="PANTHER" id="PTHR33191:SF58">
    <property type="entry name" value="RIPENING-RELATED PROTEIN 1"/>
    <property type="match status" value="1"/>
</dbReference>
<dbReference type="AlphaFoldDB" id="A0A803M2U5"/>
<reference evidence="5" key="2">
    <citation type="submission" date="2021-03" db="UniProtKB">
        <authorList>
            <consortium name="EnsemblPlants"/>
        </authorList>
    </citation>
    <scope>IDENTIFICATION</scope>
</reference>
<evidence type="ECO:0000256" key="3">
    <source>
        <dbReference type="ARBA" id="ARBA00022525"/>
    </source>
</evidence>